<accession>K5XJV4</accession>
<dbReference type="GeneID" id="18822898"/>
<dbReference type="EMBL" id="JH971385">
    <property type="protein sequence ID" value="EKM83622.1"/>
    <property type="molecule type" value="Genomic_DNA"/>
</dbReference>
<evidence type="ECO:0000256" key="1">
    <source>
        <dbReference type="SAM" id="MobiDB-lite"/>
    </source>
</evidence>
<dbReference type="AlphaFoldDB" id="K5XJV4"/>
<feature type="compositionally biased region" description="Basic and acidic residues" evidence="1">
    <location>
        <begin position="26"/>
        <end position="40"/>
    </location>
</feature>
<dbReference type="Proteomes" id="UP000008493">
    <property type="component" value="Unassembled WGS sequence"/>
</dbReference>
<dbReference type="OMA" id="PPAQCRY"/>
<proteinExistence type="predicted"/>
<dbReference type="InParanoid" id="K5XJV4"/>
<gene>
    <name evidence="2" type="ORF">AGABI1DRAFT_110265</name>
</gene>
<sequence>MPHSRPEFLSMQSCRNRATHNLHFKSTHDDKEKAQANEESTKSKIITNMINNAKVASLHAPPAQCRYVYQ</sequence>
<dbReference type="HOGENOM" id="CLU_2757211_0_0_1"/>
<dbReference type="RefSeq" id="XP_007325501.1">
    <property type="nucleotide sequence ID" value="XM_007325439.1"/>
</dbReference>
<organism evidence="2 3">
    <name type="scientific">Agaricus bisporus var. burnettii (strain JB137-S8 / ATCC MYA-4627 / FGSC 10392)</name>
    <name type="common">White button mushroom</name>
    <dbReference type="NCBI Taxonomy" id="597362"/>
    <lineage>
        <taxon>Eukaryota</taxon>
        <taxon>Fungi</taxon>
        <taxon>Dikarya</taxon>
        <taxon>Basidiomycota</taxon>
        <taxon>Agaricomycotina</taxon>
        <taxon>Agaricomycetes</taxon>
        <taxon>Agaricomycetidae</taxon>
        <taxon>Agaricales</taxon>
        <taxon>Agaricineae</taxon>
        <taxon>Agaricaceae</taxon>
        <taxon>Agaricus</taxon>
    </lineage>
</organism>
<reference evidence="3" key="1">
    <citation type="journal article" date="2012" name="Proc. Natl. Acad. Sci. U.S.A.">
        <title>Genome sequence of the button mushroom Agaricus bisporus reveals mechanisms governing adaptation to a humic-rich ecological niche.</title>
        <authorList>
            <person name="Morin E."/>
            <person name="Kohler A."/>
            <person name="Baker A.R."/>
            <person name="Foulongne-Oriol M."/>
            <person name="Lombard V."/>
            <person name="Nagy L.G."/>
            <person name="Ohm R.A."/>
            <person name="Patyshakuliyeva A."/>
            <person name="Brun A."/>
            <person name="Aerts A.L."/>
            <person name="Bailey A.M."/>
            <person name="Billette C."/>
            <person name="Coutinho P.M."/>
            <person name="Deakin G."/>
            <person name="Doddapaneni H."/>
            <person name="Floudas D."/>
            <person name="Grimwood J."/>
            <person name="Hilden K."/>
            <person name="Kuees U."/>
            <person name="LaButti K.M."/>
            <person name="Lapidus A."/>
            <person name="Lindquist E.A."/>
            <person name="Lucas S.M."/>
            <person name="Murat C."/>
            <person name="Riley R.W."/>
            <person name="Salamov A.A."/>
            <person name="Schmutz J."/>
            <person name="Subramanian V."/>
            <person name="Woesten H.A.B."/>
            <person name="Xu J."/>
            <person name="Eastwood D.C."/>
            <person name="Foster G.D."/>
            <person name="Sonnenberg A.S."/>
            <person name="Cullen D."/>
            <person name="de Vries R.P."/>
            <person name="Lundell T."/>
            <person name="Hibbett D.S."/>
            <person name="Henrissat B."/>
            <person name="Burton K.S."/>
            <person name="Kerrigan R.W."/>
            <person name="Challen M.P."/>
            <person name="Grigoriev I.V."/>
            <person name="Martin F."/>
        </authorList>
    </citation>
    <scope>NUCLEOTIDE SEQUENCE [LARGE SCALE GENOMIC DNA]</scope>
    <source>
        <strain evidence="3">JB137-S8 / ATCC MYA-4627 / FGSC 10392</strain>
    </source>
</reference>
<feature type="region of interest" description="Disordered" evidence="1">
    <location>
        <begin position="19"/>
        <end position="40"/>
    </location>
</feature>
<keyword evidence="3" id="KW-1185">Reference proteome</keyword>
<protein>
    <submittedName>
        <fullName evidence="2">Uncharacterized protein</fullName>
    </submittedName>
</protein>
<evidence type="ECO:0000313" key="2">
    <source>
        <dbReference type="EMBL" id="EKM83622.1"/>
    </source>
</evidence>
<name>K5XJV4_AGABU</name>
<evidence type="ECO:0000313" key="3">
    <source>
        <dbReference type="Proteomes" id="UP000008493"/>
    </source>
</evidence>
<dbReference type="KEGG" id="abp:AGABI1DRAFT110265"/>